<comment type="similarity">
    <text evidence="2">Belongs to the phosphohexose mutase family.</text>
</comment>
<evidence type="ECO:0000259" key="10">
    <source>
        <dbReference type="Pfam" id="PF02880"/>
    </source>
</evidence>
<evidence type="ECO:0008006" key="12">
    <source>
        <dbReference type="Google" id="ProtNLM"/>
    </source>
</evidence>
<evidence type="ECO:0000256" key="4">
    <source>
        <dbReference type="ARBA" id="ARBA00022723"/>
    </source>
</evidence>
<reference evidence="11" key="1">
    <citation type="journal article" date="2014" name="Front. Microbiol.">
        <title>High frequency of phylogenetically diverse reductive dehalogenase-homologous genes in deep subseafloor sedimentary metagenomes.</title>
        <authorList>
            <person name="Kawai M."/>
            <person name="Futagami T."/>
            <person name="Toyoda A."/>
            <person name="Takaki Y."/>
            <person name="Nishi S."/>
            <person name="Hori S."/>
            <person name="Arai W."/>
            <person name="Tsubouchi T."/>
            <person name="Morono Y."/>
            <person name="Uchiyama I."/>
            <person name="Ito T."/>
            <person name="Fujiyama A."/>
            <person name="Inagaki F."/>
            <person name="Takami H."/>
        </authorList>
    </citation>
    <scope>NUCLEOTIDE SEQUENCE</scope>
    <source>
        <strain evidence="11">Expedition CK06-06</strain>
    </source>
</reference>
<dbReference type="SUPFAM" id="SSF53738">
    <property type="entry name" value="Phosphoglucomutase, first 3 domains"/>
    <property type="match status" value="3"/>
</dbReference>
<dbReference type="PRINTS" id="PR00509">
    <property type="entry name" value="PGMPMM"/>
</dbReference>
<feature type="domain" description="Alpha-D-phosphohexomutase alpha/beta/alpha" evidence="8">
    <location>
        <begin position="3"/>
        <end position="132"/>
    </location>
</feature>
<dbReference type="EMBL" id="BARV01000328">
    <property type="protein sequence ID" value="GAH96876.1"/>
    <property type="molecule type" value="Genomic_DNA"/>
</dbReference>
<dbReference type="PROSITE" id="PS00710">
    <property type="entry name" value="PGM_PMM"/>
    <property type="match status" value="1"/>
</dbReference>
<dbReference type="Pfam" id="PF02880">
    <property type="entry name" value="PGM_PMM_III"/>
    <property type="match status" value="1"/>
</dbReference>
<comment type="caution">
    <text evidence="11">The sequence shown here is derived from an EMBL/GenBank/DDBJ whole genome shotgun (WGS) entry which is preliminary data.</text>
</comment>
<dbReference type="PANTHER" id="PTHR43771:SF1">
    <property type="entry name" value="PHOSPHOMANNOMUTASE"/>
    <property type="match status" value="1"/>
</dbReference>
<dbReference type="InterPro" id="IPR005844">
    <property type="entry name" value="A-D-PHexomutase_a/b/a-I"/>
</dbReference>
<dbReference type="PANTHER" id="PTHR43771">
    <property type="entry name" value="PHOSPHOMANNOMUTASE"/>
    <property type="match status" value="1"/>
</dbReference>
<dbReference type="InterPro" id="IPR016066">
    <property type="entry name" value="A-D-PHexomutase_CS"/>
</dbReference>
<sequence>MPKLFGTFGVRGVVNQELTPEFGFEMGLALATYMKGSGKVAVGYDTRTSSVMFEQAITAGLISGGCDVVAIGTSPTPVLSFAIRHFSCDAGVMITASHNPPQYNGIKLWDSDGGAFPREGEREIERIISEKSWKRASWDKIGKIGKADALTPYIKGILNRIPKFKRKLKVVVDCANATGSLVTPRLLRELGCKVISMNCQIDGTFPGRNPEPTPENIKELSKAVVACGADLGVAHDGDADRTAIVNEKGEVLAGDRVFALVAFHHLRGKKNPKIVTDISVSSVLDDVARELGGSVVKTLVGEPEIAREIREHGCELGGEETGSVIFPDWALCREGVMTALKFIEALIQSGKKVSEFDRTLPQYFLTKQKIKCPNEIKGQVLNLLSERFARYKLNRIDGLRVDFDDGWLLLRPSGTEPIFRCFSEAKNSERAKELAELGMRELEACAKTVGSKPKN</sequence>
<dbReference type="GO" id="GO:0008966">
    <property type="term" value="F:phosphoglucosamine mutase activity"/>
    <property type="evidence" value="ECO:0007669"/>
    <property type="project" value="InterPro"/>
</dbReference>
<proteinExistence type="inferred from homology"/>
<dbReference type="InterPro" id="IPR005845">
    <property type="entry name" value="A-D-PHexomutase_a/b/a-II"/>
</dbReference>
<accession>X1JQ51</accession>
<name>X1JQ51_9ZZZZ</name>
<dbReference type="Gene3D" id="3.30.310.50">
    <property type="entry name" value="Alpha-D-phosphohexomutase, C-terminal domain"/>
    <property type="match status" value="1"/>
</dbReference>
<evidence type="ECO:0000256" key="6">
    <source>
        <dbReference type="ARBA" id="ARBA00023235"/>
    </source>
</evidence>
<comment type="cofactor">
    <cofactor evidence="1">
        <name>Mg(2+)</name>
        <dbReference type="ChEBI" id="CHEBI:18420"/>
    </cofactor>
</comment>
<evidence type="ECO:0000256" key="2">
    <source>
        <dbReference type="ARBA" id="ARBA00010231"/>
    </source>
</evidence>
<feature type="domain" description="Alpha-D-phosphohexomutase C-terminal" evidence="7">
    <location>
        <begin position="386"/>
        <end position="436"/>
    </location>
</feature>
<dbReference type="Pfam" id="PF02878">
    <property type="entry name" value="PGM_PMM_I"/>
    <property type="match status" value="1"/>
</dbReference>
<evidence type="ECO:0000259" key="8">
    <source>
        <dbReference type="Pfam" id="PF02878"/>
    </source>
</evidence>
<dbReference type="NCBIfam" id="TIGR03990">
    <property type="entry name" value="Arch_GlmM"/>
    <property type="match status" value="1"/>
</dbReference>
<evidence type="ECO:0000259" key="9">
    <source>
        <dbReference type="Pfam" id="PF02879"/>
    </source>
</evidence>
<dbReference type="FunFam" id="3.40.120.10:FF:000001">
    <property type="entry name" value="Phosphoglucosamine mutase"/>
    <property type="match status" value="1"/>
</dbReference>
<gene>
    <name evidence="11" type="ORF">S06H3_01337</name>
</gene>
<organism evidence="11">
    <name type="scientific">marine sediment metagenome</name>
    <dbReference type="NCBI Taxonomy" id="412755"/>
    <lineage>
        <taxon>unclassified sequences</taxon>
        <taxon>metagenomes</taxon>
        <taxon>ecological metagenomes</taxon>
    </lineage>
</organism>
<evidence type="ECO:0000256" key="5">
    <source>
        <dbReference type="ARBA" id="ARBA00022842"/>
    </source>
</evidence>
<evidence type="ECO:0000313" key="11">
    <source>
        <dbReference type="EMBL" id="GAH96876.1"/>
    </source>
</evidence>
<protein>
    <recommendedName>
        <fullName evidence="12">Phosphoglucosamine mutase</fullName>
    </recommendedName>
</protein>
<dbReference type="InterPro" id="IPR005843">
    <property type="entry name" value="A-D-PHexomutase_C"/>
</dbReference>
<feature type="domain" description="Alpha-D-phosphohexomutase alpha/beta/alpha" evidence="9">
    <location>
        <begin position="152"/>
        <end position="249"/>
    </location>
</feature>
<dbReference type="SUPFAM" id="SSF55957">
    <property type="entry name" value="Phosphoglucomutase, C-terminal domain"/>
    <property type="match status" value="1"/>
</dbReference>
<dbReference type="Gene3D" id="3.40.120.10">
    <property type="entry name" value="Alpha-D-Glucose-1,6-Bisphosphate, subunit A, domain 3"/>
    <property type="match status" value="3"/>
</dbReference>
<keyword evidence="4" id="KW-0479">Metal-binding</keyword>
<evidence type="ECO:0000259" key="7">
    <source>
        <dbReference type="Pfam" id="PF00408"/>
    </source>
</evidence>
<keyword evidence="5" id="KW-0460">Magnesium</keyword>
<dbReference type="Pfam" id="PF00408">
    <property type="entry name" value="PGM_PMM_IV"/>
    <property type="match status" value="1"/>
</dbReference>
<dbReference type="CDD" id="cd03087">
    <property type="entry name" value="PGM_like1"/>
    <property type="match status" value="1"/>
</dbReference>
<keyword evidence="3" id="KW-0597">Phosphoprotein</keyword>
<dbReference type="InterPro" id="IPR036900">
    <property type="entry name" value="A-D-PHexomutase_C_sf"/>
</dbReference>
<dbReference type="Pfam" id="PF02879">
    <property type="entry name" value="PGM_PMM_II"/>
    <property type="match status" value="1"/>
</dbReference>
<dbReference type="InterPro" id="IPR024086">
    <property type="entry name" value="GlmM_arc-type"/>
</dbReference>
<dbReference type="InterPro" id="IPR005846">
    <property type="entry name" value="A-D-PHexomutase_a/b/a-III"/>
</dbReference>
<evidence type="ECO:0000256" key="1">
    <source>
        <dbReference type="ARBA" id="ARBA00001946"/>
    </source>
</evidence>
<dbReference type="FunFam" id="3.40.120.10:FF:000003">
    <property type="entry name" value="Phosphoglucosamine mutase"/>
    <property type="match status" value="1"/>
</dbReference>
<dbReference type="GO" id="GO:0005975">
    <property type="term" value="P:carbohydrate metabolic process"/>
    <property type="evidence" value="ECO:0007669"/>
    <property type="project" value="InterPro"/>
</dbReference>
<feature type="domain" description="Alpha-D-phosphohexomutase alpha/beta/alpha" evidence="10">
    <location>
        <begin position="254"/>
        <end position="357"/>
    </location>
</feature>
<dbReference type="AlphaFoldDB" id="X1JQ51"/>
<keyword evidence="6" id="KW-0413">Isomerase</keyword>
<dbReference type="InterPro" id="IPR005841">
    <property type="entry name" value="Alpha-D-phosphohexomutase_SF"/>
</dbReference>
<evidence type="ECO:0000256" key="3">
    <source>
        <dbReference type="ARBA" id="ARBA00022553"/>
    </source>
</evidence>
<dbReference type="GO" id="GO:0000287">
    <property type="term" value="F:magnesium ion binding"/>
    <property type="evidence" value="ECO:0007669"/>
    <property type="project" value="InterPro"/>
</dbReference>
<dbReference type="InterPro" id="IPR016055">
    <property type="entry name" value="A-D-PHexomutase_a/b/a-I/II/III"/>
</dbReference>